<dbReference type="Pfam" id="PF14242">
    <property type="entry name" value="DUF4342"/>
    <property type="match status" value="1"/>
</dbReference>
<dbReference type="AlphaFoldDB" id="A0A437S8G1"/>
<dbReference type="InterPro" id="IPR025642">
    <property type="entry name" value="DUF4342"/>
</dbReference>
<keyword evidence="1" id="KW-1133">Transmembrane helix</keyword>
<feature type="domain" description="DUF4342" evidence="2">
    <location>
        <begin position="52"/>
        <end position="109"/>
    </location>
</feature>
<accession>A0A437S8G1</accession>
<keyword evidence="4" id="KW-1185">Reference proteome</keyword>
<evidence type="ECO:0000313" key="3">
    <source>
        <dbReference type="EMBL" id="RVU55221.1"/>
    </source>
</evidence>
<dbReference type="EMBL" id="RLIH01000003">
    <property type="protein sequence ID" value="RVU55221.1"/>
    <property type="molecule type" value="Genomic_DNA"/>
</dbReference>
<keyword evidence="1" id="KW-0812">Transmembrane</keyword>
<evidence type="ECO:0000259" key="2">
    <source>
        <dbReference type="Pfam" id="PF14242"/>
    </source>
</evidence>
<sequence>MITIEKIDYVMNITGVPYEVVRKALLDSDGDVDKAIKLIKNSLEPFENKENKKDTIDFNDIKDAIKSIWEEGNASRLTIERNGELLLNISLTVSAIGIVIAPVAALLGVGIMGTDFLGDFVIKIILSSGEVIDVKEYIKSLR</sequence>
<dbReference type="OrthoDB" id="1698892at2"/>
<comment type="caution">
    <text evidence="3">The sequence shown here is derived from an EMBL/GenBank/DDBJ whole genome shotgun (WGS) entry which is preliminary data.</text>
</comment>
<feature type="transmembrane region" description="Helical" evidence="1">
    <location>
        <begin position="85"/>
        <end position="111"/>
    </location>
</feature>
<organism evidence="3 4">
    <name type="scientific">Anaerosphaera multitolerans</name>
    <dbReference type="NCBI Taxonomy" id="2487351"/>
    <lineage>
        <taxon>Bacteria</taxon>
        <taxon>Bacillati</taxon>
        <taxon>Bacillota</taxon>
        <taxon>Tissierellia</taxon>
        <taxon>Tissierellales</taxon>
        <taxon>Peptoniphilaceae</taxon>
        <taxon>Anaerosphaera</taxon>
    </lineage>
</organism>
<reference evidence="3 4" key="1">
    <citation type="submission" date="2018-11" db="EMBL/GenBank/DDBJ databases">
        <title>Genome sequencing and assembly of Anaerosphaera sp. nov., GS7-6-2.</title>
        <authorList>
            <person name="Rettenmaier R."/>
            <person name="Liebl W."/>
            <person name="Zverlov V."/>
        </authorList>
    </citation>
    <scope>NUCLEOTIDE SEQUENCE [LARGE SCALE GENOMIC DNA]</scope>
    <source>
        <strain evidence="3 4">GS7-6-2</strain>
    </source>
</reference>
<dbReference type="Gene3D" id="1.10.8.10">
    <property type="entry name" value="DNA helicase RuvA subunit, C-terminal domain"/>
    <property type="match status" value="1"/>
</dbReference>
<evidence type="ECO:0000256" key="1">
    <source>
        <dbReference type="SAM" id="Phobius"/>
    </source>
</evidence>
<evidence type="ECO:0000313" key="4">
    <source>
        <dbReference type="Proteomes" id="UP000288812"/>
    </source>
</evidence>
<name>A0A437S8G1_9FIRM</name>
<protein>
    <submittedName>
        <fullName evidence="3">DUF4342 domain-containing protein</fullName>
    </submittedName>
</protein>
<gene>
    <name evidence="3" type="ORF">EF514_02810</name>
</gene>
<keyword evidence="1" id="KW-0472">Membrane</keyword>
<dbReference type="RefSeq" id="WP_127723619.1">
    <property type="nucleotide sequence ID" value="NZ_RLIH01000003.1"/>
</dbReference>
<dbReference type="Proteomes" id="UP000288812">
    <property type="component" value="Unassembled WGS sequence"/>
</dbReference>
<proteinExistence type="predicted"/>
<dbReference type="SUPFAM" id="SSF46934">
    <property type="entry name" value="UBA-like"/>
    <property type="match status" value="1"/>
</dbReference>
<dbReference type="InterPro" id="IPR009060">
    <property type="entry name" value="UBA-like_sf"/>
</dbReference>